<gene>
    <name evidence="15" type="primary">galK</name>
    <name evidence="15" type="ORF">AAG747_00985</name>
</gene>
<keyword evidence="3 15" id="KW-0808">Transferase</keyword>
<dbReference type="Gene3D" id="3.30.70.890">
    <property type="entry name" value="GHMP kinase, C-terminal domain"/>
    <property type="match status" value="1"/>
</dbReference>
<reference evidence="15 16" key="1">
    <citation type="submission" date="2024-04" db="EMBL/GenBank/DDBJ databases">
        <title>Novel genus in family Flammeovirgaceae.</title>
        <authorList>
            <person name="Nguyen T.H."/>
            <person name="Vuong T.Q."/>
            <person name="Le H."/>
            <person name="Kim S.-G."/>
        </authorList>
    </citation>
    <scope>NUCLEOTIDE SEQUENCE [LARGE SCALE GENOMIC DNA]</scope>
    <source>
        <strain evidence="15 16">JCM 23209</strain>
    </source>
</reference>
<comment type="caution">
    <text evidence="15">The sequence shown here is derived from an EMBL/GenBank/DDBJ whole genome shotgun (WGS) entry which is preliminary data.</text>
</comment>
<evidence type="ECO:0000256" key="11">
    <source>
        <dbReference type="NCBIfam" id="TIGR00131"/>
    </source>
</evidence>
<dbReference type="InterPro" id="IPR020568">
    <property type="entry name" value="Ribosomal_Su5_D2-typ_SF"/>
</dbReference>
<evidence type="ECO:0000256" key="8">
    <source>
        <dbReference type="ARBA" id="ARBA00022842"/>
    </source>
</evidence>
<dbReference type="InterPro" id="IPR006206">
    <property type="entry name" value="Mevalonate/galactokinase"/>
</dbReference>
<evidence type="ECO:0000256" key="1">
    <source>
        <dbReference type="ARBA" id="ARBA00006566"/>
    </source>
</evidence>
<evidence type="ECO:0000256" key="3">
    <source>
        <dbReference type="ARBA" id="ARBA00022679"/>
    </source>
</evidence>
<dbReference type="GO" id="GO:0005524">
    <property type="term" value="F:ATP binding"/>
    <property type="evidence" value="ECO:0007669"/>
    <property type="project" value="UniProtKB-UniRule"/>
</dbReference>
<dbReference type="Pfam" id="PF08544">
    <property type="entry name" value="GHMP_kinases_C"/>
    <property type="match status" value="1"/>
</dbReference>
<evidence type="ECO:0000313" key="16">
    <source>
        <dbReference type="Proteomes" id="UP001403385"/>
    </source>
</evidence>
<dbReference type="PRINTS" id="PR00473">
    <property type="entry name" value="GALCTOKINASE"/>
</dbReference>
<dbReference type="PROSITE" id="PS00627">
    <property type="entry name" value="GHMP_KINASES_ATP"/>
    <property type="match status" value="1"/>
</dbReference>
<keyword evidence="2" id="KW-0963">Cytoplasm</keyword>
<dbReference type="GO" id="GO:0046872">
    <property type="term" value="F:metal ion binding"/>
    <property type="evidence" value="ECO:0007669"/>
    <property type="project" value="UniProtKB-KW"/>
</dbReference>
<dbReference type="FunFam" id="3.30.70.890:FF:000001">
    <property type="entry name" value="Galactokinase"/>
    <property type="match status" value="1"/>
</dbReference>
<comment type="similarity">
    <text evidence="1">Belongs to the GHMP kinase family. GalK subfamily.</text>
</comment>
<evidence type="ECO:0000256" key="9">
    <source>
        <dbReference type="ARBA" id="ARBA00023144"/>
    </source>
</evidence>
<keyword evidence="10" id="KW-0119">Carbohydrate metabolism</keyword>
<dbReference type="SUPFAM" id="SSF55060">
    <property type="entry name" value="GHMP Kinase, C-terminal domain"/>
    <property type="match status" value="1"/>
</dbReference>
<accession>A0AAW9RTT1</accession>
<dbReference type="EC" id="2.7.1.6" evidence="11"/>
<dbReference type="PROSITE" id="PS00106">
    <property type="entry name" value="GALACTOKINASE"/>
    <property type="match status" value="1"/>
</dbReference>
<dbReference type="InterPro" id="IPR019539">
    <property type="entry name" value="GalKase_N"/>
</dbReference>
<dbReference type="Gene3D" id="3.30.230.10">
    <property type="match status" value="1"/>
</dbReference>
<dbReference type="Pfam" id="PF10509">
    <property type="entry name" value="GalKase_gal_bdg"/>
    <property type="match status" value="1"/>
</dbReference>
<dbReference type="PANTHER" id="PTHR10457">
    <property type="entry name" value="MEVALONATE KINASE/GALACTOKINASE"/>
    <property type="match status" value="1"/>
</dbReference>
<evidence type="ECO:0000256" key="4">
    <source>
        <dbReference type="ARBA" id="ARBA00022723"/>
    </source>
</evidence>
<feature type="domain" description="Galactokinase N-terminal" evidence="14">
    <location>
        <begin position="9"/>
        <end position="56"/>
    </location>
</feature>
<dbReference type="InterPro" id="IPR014721">
    <property type="entry name" value="Ribsml_uS5_D2-typ_fold_subgr"/>
</dbReference>
<dbReference type="RefSeq" id="WP_346819247.1">
    <property type="nucleotide sequence ID" value="NZ_JBDKWZ010000001.1"/>
</dbReference>
<evidence type="ECO:0000313" key="15">
    <source>
        <dbReference type="EMBL" id="MEN7546460.1"/>
    </source>
</evidence>
<dbReference type="InterPro" id="IPR013750">
    <property type="entry name" value="GHMP_kinase_C_dom"/>
</dbReference>
<dbReference type="Proteomes" id="UP001403385">
    <property type="component" value="Unassembled WGS sequence"/>
</dbReference>
<dbReference type="PIRSF" id="PIRSF000530">
    <property type="entry name" value="Galactokinase"/>
    <property type="match status" value="1"/>
</dbReference>
<dbReference type="SUPFAM" id="SSF54211">
    <property type="entry name" value="Ribosomal protein S5 domain 2-like"/>
    <property type="match status" value="1"/>
</dbReference>
<evidence type="ECO:0000259" key="12">
    <source>
        <dbReference type="Pfam" id="PF00288"/>
    </source>
</evidence>
<dbReference type="InterPro" id="IPR000705">
    <property type="entry name" value="Galactokinase"/>
</dbReference>
<name>A0AAW9RTT1_9BACT</name>
<dbReference type="InterPro" id="IPR006203">
    <property type="entry name" value="GHMP_knse_ATP-bd_CS"/>
</dbReference>
<dbReference type="InterPro" id="IPR036554">
    <property type="entry name" value="GHMP_kinase_C_sf"/>
</dbReference>
<evidence type="ECO:0000259" key="14">
    <source>
        <dbReference type="Pfam" id="PF10509"/>
    </source>
</evidence>
<organism evidence="15 16">
    <name type="scientific">Rapidithrix thailandica</name>
    <dbReference type="NCBI Taxonomy" id="413964"/>
    <lineage>
        <taxon>Bacteria</taxon>
        <taxon>Pseudomonadati</taxon>
        <taxon>Bacteroidota</taxon>
        <taxon>Cytophagia</taxon>
        <taxon>Cytophagales</taxon>
        <taxon>Flammeovirgaceae</taxon>
        <taxon>Rapidithrix</taxon>
    </lineage>
</organism>
<dbReference type="AlphaFoldDB" id="A0AAW9RTT1"/>
<keyword evidence="9" id="KW-0299">Galactose metabolism</keyword>
<dbReference type="GO" id="GO:0005829">
    <property type="term" value="C:cytosol"/>
    <property type="evidence" value="ECO:0007669"/>
    <property type="project" value="TreeGrafter"/>
</dbReference>
<keyword evidence="8" id="KW-0460">Magnesium</keyword>
<keyword evidence="6" id="KW-0418">Kinase</keyword>
<evidence type="ECO:0000256" key="10">
    <source>
        <dbReference type="ARBA" id="ARBA00023277"/>
    </source>
</evidence>
<feature type="domain" description="GHMP kinase C-terminal" evidence="13">
    <location>
        <begin position="283"/>
        <end position="352"/>
    </location>
</feature>
<keyword evidence="5" id="KW-0547">Nucleotide-binding</keyword>
<sequence length="390" mass="44588">MYYLEIQDKFIAQFANTPVIVRAPGRINLIGEHTDYNEGFVLPAAIDKEMVFALAKNNLHTCRVHALDKKETFVFELNQLARSDKTWPNYIMGVVAQFQKAGYELGGFDCLFGGEIPIGSGMSSSAALECALAIGLCRLFNLEIDKLKLAKMTQQAEHEYAGVNCGIMDQFTTLFARKEQVIRLDCRTLEYEYFPLQLQNFRIVLCDTRVHHALASSEYNHRQWQCIQGLETLRKRGFKVKSLRDVKMDLLKSHKKYFDHEIYKRCEYVVQENQRVKQACRFLKEGNLEAFGDMMLESHYGLRDLYQVSCDELDLLQMVAERSPGVIGSRMMGAGFGGCTINIVHSEALDDFSDVIVSEYKKVYREEPQLHVCELADGASVIEMVTEQVY</sequence>
<proteinExistence type="inferred from homology"/>
<dbReference type="GO" id="GO:0004335">
    <property type="term" value="F:galactokinase activity"/>
    <property type="evidence" value="ECO:0007669"/>
    <property type="project" value="UniProtKB-UniRule"/>
</dbReference>
<dbReference type="Pfam" id="PF00288">
    <property type="entry name" value="GHMP_kinases_N"/>
    <property type="match status" value="1"/>
</dbReference>
<evidence type="ECO:0000256" key="5">
    <source>
        <dbReference type="ARBA" id="ARBA00022741"/>
    </source>
</evidence>
<evidence type="ECO:0000256" key="7">
    <source>
        <dbReference type="ARBA" id="ARBA00022840"/>
    </source>
</evidence>
<dbReference type="NCBIfam" id="TIGR00131">
    <property type="entry name" value="gal_kin"/>
    <property type="match status" value="1"/>
</dbReference>
<dbReference type="InterPro" id="IPR019741">
    <property type="entry name" value="Galactokinase_CS"/>
</dbReference>
<evidence type="ECO:0000256" key="6">
    <source>
        <dbReference type="ARBA" id="ARBA00022777"/>
    </source>
</evidence>
<feature type="domain" description="GHMP kinase N-terminal" evidence="12">
    <location>
        <begin position="89"/>
        <end position="175"/>
    </location>
</feature>
<keyword evidence="7" id="KW-0067">ATP-binding</keyword>
<protein>
    <recommendedName>
        <fullName evidence="11">Galactokinase</fullName>
        <ecNumber evidence="11">2.7.1.6</ecNumber>
    </recommendedName>
</protein>
<dbReference type="InterPro" id="IPR006204">
    <property type="entry name" value="GHMP_kinase_N_dom"/>
</dbReference>
<keyword evidence="4" id="KW-0479">Metal-binding</keyword>
<dbReference type="EMBL" id="JBDKWZ010000001">
    <property type="protein sequence ID" value="MEN7546460.1"/>
    <property type="molecule type" value="Genomic_DNA"/>
</dbReference>
<dbReference type="PRINTS" id="PR00959">
    <property type="entry name" value="MEVGALKINASE"/>
</dbReference>
<evidence type="ECO:0000256" key="2">
    <source>
        <dbReference type="ARBA" id="ARBA00022490"/>
    </source>
</evidence>
<dbReference type="FunFam" id="3.30.230.10:FF:000017">
    <property type="entry name" value="Galactokinase"/>
    <property type="match status" value="1"/>
</dbReference>
<keyword evidence="16" id="KW-1185">Reference proteome</keyword>
<dbReference type="GO" id="GO:0006012">
    <property type="term" value="P:galactose metabolic process"/>
    <property type="evidence" value="ECO:0007669"/>
    <property type="project" value="UniProtKB-UniRule"/>
</dbReference>
<dbReference type="PANTHER" id="PTHR10457:SF7">
    <property type="entry name" value="GALACTOKINASE-RELATED"/>
    <property type="match status" value="1"/>
</dbReference>
<evidence type="ECO:0000259" key="13">
    <source>
        <dbReference type="Pfam" id="PF08544"/>
    </source>
</evidence>